<comment type="caution">
    <text evidence="1">The sequence shown here is derived from an EMBL/GenBank/DDBJ whole genome shotgun (WGS) entry which is preliminary data.</text>
</comment>
<proteinExistence type="predicted"/>
<dbReference type="EMBL" id="CAKXZT010000135">
    <property type="protein sequence ID" value="CAH2403871.1"/>
    <property type="molecule type" value="Genomic_DNA"/>
</dbReference>
<dbReference type="Proteomes" id="UP001153050">
    <property type="component" value="Unassembled WGS sequence"/>
</dbReference>
<sequence>MYFTYATAPRDKSIEPTYTNPLFVQPYSLFQVTHILRSGGPASYRVLYRCISASRSLAPPARNSDLSP</sequence>
<name>A0ABM9E435_9HYPH</name>
<keyword evidence="2" id="KW-1185">Reference proteome</keyword>
<reference evidence="1 2" key="1">
    <citation type="submission" date="2022-03" db="EMBL/GenBank/DDBJ databases">
        <authorList>
            <person name="Brunel B."/>
        </authorList>
    </citation>
    <scope>NUCLEOTIDE SEQUENCE [LARGE SCALE GENOMIC DNA]</scope>
    <source>
        <strain evidence="1">STM5069sample</strain>
    </source>
</reference>
<gene>
    <name evidence="1" type="ORF">MES5069_40140</name>
</gene>
<protein>
    <submittedName>
        <fullName evidence="1">Uncharacterized protein</fullName>
    </submittedName>
</protein>
<evidence type="ECO:0000313" key="2">
    <source>
        <dbReference type="Proteomes" id="UP001153050"/>
    </source>
</evidence>
<accession>A0ABM9E435</accession>
<organism evidence="1 2">
    <name type="scientific">Mesorhizobium escarrei</name>
    <dbReference type="NCBI Taxonomy" id="666018"/>
    <lineage>
        <taxon>Bacteria</taxon>
        <taxon>Pseudomonadati</taxon>
        <taxon>Pseudomonadota</taxon>
        <taxon>Alphaproteobacteria</taxon>
        <taxon>Hyphomicrobiales</taxon>
        <taxon>Phyllobacteriaceae</taxon>
        <taxon>Mesorhizobium</taxon>
    </lineage>
</organism>
<evidence type="ECO:0000313" key="1">
    <source>
        <dbReference type="EMBL" id="CAH2403871.1"/>
    </source>
</evidence>